<sequence length="55" mass="5728">MGHDFATRCYIDCDDDPSTTVVAHSSQVHSAKLSAWRVVAGFGSASGGSCGAQPW</sequence>
<protein>
    <submittedName>
        <fullName evidence="1">Uncharacterized protein</fullName>
    </submittedName>
</protein>
<organism evidence="1 2">
    <name type="scientific">Plesiocystis pacifica SIR-1</name>
    <dbReference type="NCBI Taxonomy" id="391625"/>
    <lineage>
        <taxon>Bacteria</taxon>
        <taxon>Pseudomonadati</taxon>
        <taxon>Myxococcota</taxon>
        <taxon>Polyangia</taxon>
        <taxon>Nannocystales</taxon>
        <taxon>Nannocystaceae</taxon>
        <taxon>Plesiocystis</taxon>
    </lineage>
</organism>
<evidence type="ECO:0000313" key="1">
    <source>
        <dbReference type="EMBL" id="EDM77866.1"/>
    </source>
</evidence>
<comment type="caution">
    <text evidence="1">The sequence shown here is derived from an EMBL/GenBank/DDBJ whole genome shotgun (WGS) entry which is preliminary data.</text>
</comment>
<evidence type="ECO:0000313" key="2">
    <source>
        <dbReference type="Proteomes" id="UP000005801"/>
    </source>
</evidence>
<dbReference type="Proteomes" id="UP000005801">
    <property type="component" value="Unassembled WGS sequence"/>
</dbReference>
<name>A6G8F6_9BACT</name>
<dbReference type="EMBL" id="ABCS01000039">
    <property type="protein sequence ID" value="EDM77866.1"/>
    <property type="molecule type" value="Genomic_DNA"/>
</dbReference>
<reference evidence="1 2" key="1">
    <citation type="submission" date="2007-06" db="EMBL/GenBank/DDBJ databases">
        <authorList>
            <person name="Shimkets L."/>
            <person name="Ferriera S."/>
            <person name="Johnson J."/>
            <person name="Kravitz S."/>
            <person name="Beeson K."/>
            <person name="Sutton G."/>
            <person name="Rogers Y.-H."/>
            <person name="Friedman R."/>
            <person name="Frazier M."/>
            <person name="Venter J.C."/>
        </authorList>
    </citation>
    <scope>NUCLEOTIDE SEQUENCE [LARGE SCALE GENOMIC DNA]</scope>
    <source>
        <strain evidence="1 2">SIR-1</strain>
    </source>
</reference>
<accession>A6G8F6</accession>
<gene>
    <name evidence="1" type="ORF">PPSIR1_01527</name>
</gene>
<proteinExistence type="predicted"/>
<keyword evidence="2" id="KW-1185">Reference proteome</keyword>
<dbReference type="AlphaFoldDB" id="A6G8F6"/>